<sequence>MSNITYSQKLIVVDNVYNAYGERLIHRGVSFEVFKGEILAILGGSGSGKSTLLRSLILLNRPIKGVINVFGTDIWKLKDRQRDQILQRIGVLFQFGALYSSLTVLENVGVMLEEYSFYPKQNILEISKMWLDRVGLDPSVYYLYPYELSGGMKKRVGLARAMATNPEILFLDEPTSGLDPYSADTFDELLLSLKEALHLTVVMITHDLDSVKNTVDRFIMLKDGLIDFDGTFKDFIERIKTHPLEEGNLFNSTRGEKFWKGM</sequence>
<dbReference type="OrthoDB" id="9809450at2"/>
<feature type="domain" description="ABC transporter" evidence="4">
    <location>
        <begin position="11"/>
        <end position="248"/>
    </location>
</feature>
<dbReference type="Proteomes" id="UP000509742">
    <property type="component" value="Chromosome"/>
</dbReference>
<dbReference type="PROSITE" id="PS00211">
    <property type="entry name" value="ABC_TRANSPORTER_1"/>
    <property type="match status" value="1"/>
</dbReference>
<dbReference type="GO" id="GO:0016887">
    <property type="term" value="F:ATP hydrolysis activity"/>
    <property type="evidence" value="ECO:0007669"/>
    <property type="project" value="InterPro"/>
</dbReference>
<evidence type="ECO:0000313" key="6">
    <source>
        <dbReference type="EMBL" id="BCD70774.1"/>
    </source>
</evidence>
<dbReference type="Proteomes" id="UP000317935">
    <property type="component" value="Chromosome"/>
</dbReference>
<dbReference type="GO" id="GO:0005524">
    <property type="term" value="F:ATP binding"/>
    <property type="evidence" value="ECO:0007669"/>
    <property type="project" value="UniProtKB-KW"/>
</dbReference>
<dbReference type="PROSITE" id="PS50893">
    <property type="entry name" value="ABC_TRANSPORTER_2"/>
    <property type="match status" value="1"/>
</dbReference>
<dbReference type="PANTHER" id="PTHR43023:SF3">
    <property type="entry name" value="PROTEIN TRIGALACTOSYLDIACYLGLYCEROL 3, CHLOROPLASTIC"/>
    <property type="match status" value="1"/>
</dbReference>
<reference evidence="6 7" key="1">
    <citation type="submission" date="2019-06" db="EMBL/GenBank/DDBJ databases">
        <title>Complete genome sequence of Helicobacter suis SNTW101c.</title>
        <authorList>
            <person name="Rimbara E."/>
            <person name="Suzuki M."/>
            <person name="Matsui H."/>
            <person name="Nakamura M."/>
            <person name="Mori S."/>
            <person name="Shibayama K."/>
        </authorList>
    </citation>
    <scope>NUCLEOTIDE SEQUENCE [LARGE SCALE GENOMIC DNA]</scope>
    <source>
        <strain evidence="6 7">SNTW101c</strain>
    </source>
</reference>
<evidence type="ECO:0000259" key="4">
    <source>
        <dbReference type="PROSITE" id="PS50893"/>
    </source>
</evidence>
<evidence type="ECO:0000313" key="5">
    <source>
        <dbReference type="EMBL" id="BCD46442.1"/>
    </source>
</evidence>
<name>A0A6J4D056_9HELI</name>
<keyword evidence="3 6" id="KW-0067">ATP-binding</keyword>
<dbReference type="Pfam" id="PF00005">
    <property type="entry name" value="ABC_tran"/>
    <property type="match status" value="1"/>
</dbReference>
<dbReference type="SUPFAM" id="SSF52540">
    <property type="entry name" value="P-loop containing nucleoside triphosphate hydrolases"/>
    <property type="match status" value="1"/>
</dbReference>
<keyword evidence="8" id="KW-1185">Reference proteome</keyword>
<protein>
    <submittedName>
        <fullName evidence="6">ABC transporter ATP-binding protein</fullName>
    </submittedName>
</protein>
<dbReference type="EMBL" id="AP023036">
    <property type="protein sequence ID" value="BCD46442.1"/>
    <property type="molecule type" value="Genomic_DNA"/>
</dbReference>
<keyword evidence="1" id="KW-0813">Transport</keyword>
<dbReference type="InterPro" id="IPR003439">
    <property type="entry name" value="ABC_transporter-like_ATP-bd"/>
</dbReference>
<dbReference type="InterPro" id="IPR017871">
    <property type="entry name" value="ABC_transporter-like_CS"/>
</dbReference>
<dbReference type="InterPro" id="IPR003593">
    <property type="entry name" value="AAA+_ATPase"/>
</dbReference>
<dbReference type="EMBL" id="AP019774">
    <property type="protein sequence ID" value="BCD70774.1"/>
    <property type="molecule type" value="Genomic_DNA"/>
</dbReference>
<evidence type="ECO:0000256" key="1">
    <source>
        <dbReference type="ARBA" id="ARBA00022448"/>
    </source>
</evidence>
<accession>A0A6J4D056</accession>
<dbReference type="RefSeq" id="WP_006564062.1">
    <property type="nucleotide sequence ID" value="NZ_AP019774.1"/>
</dbReference>
<evidence type="ECO:0000313" key="8">
    <source>
        <dbReference type="Proteomes" id="UP000509742"/>
    </source>
</evidence>
<evidence type="ECO:0000256" key="2">
    <source>
        <dbReference type="ARBA" id="ARBA00022741"/>
    </source>
</evidence>
<proteinExistence type="predicted"/>
<dbReference type="PANTHER" id="PTHR43023">
    <property type="entry name" value="PROTEIN TRIGALACTOSYLDIACYLGLYCEROL 3, CHLOROPLASTIC"/>
    <property type="match status" value="1"/>
</dbReference>
<dbReference type="InterPro" id="IPR027417">
    <property type="entry name" value="P-loop_NTPase"/>
</dbReference>
<dbReference type="AlphaFoldDB" id="A0A6J4D056"/>
<evidence type="ECO:0000313" key="7">
    <source>
        <dbReference type="Proteomes" id="UP000317935"/>
    </source>
</evidence>
<keyword evidence="2" id="KW-0547">Nucleotide-binding</keyword>
<organism evidence="6 7">
    <name type="scientific">Helicobacter suis</name>
    <dbReference type="NCBI Taxonomy" id="104628"/>
    <lineage>
        <taxon>Bacteria</taxon>
        <taxon>Pseudomonadati</taxon>
        <taxon>Campylobacterota</taxon>
        <taxon>Epsilonproteobacteria</taxon>
        <taxon>Campylobacterales</taxon>
        <taxon>Helicobacteraceae</taxon>
        <taxon>Helicobacter</taxon>
    </lineage>
</organism>
<gene>
    <name evidence="5" type="ORF">NHP190020_14810</name>
    <name evidence="6" type="ORF">SNTW_14190</name>
</gene>
<reference evidence="5 8" key="2">
    <citation type="submission" date="2020-04" db="EMBL/GenBank/DDBJ databases">
        <title>Genomic analysis of gastric non-Helicobacter pylori Helicobacters isolated in Japan.</title>
        <authorList>
            <person name="Suzuki M."/>
            <person name="Rimbara E."/>
        </authorList>
    </citation>
    <scope>NUCLEOTIDE SEQUENCE [LARGE SCALE GENOMIC DNA]</scope>
    <source>
        <strain evidence="5 8">NHP19-0020</strain>
    </source>
</reference>
<dbReference type="SMART" id="SM00382">
    <property type="entry name" value="AAA"/>
    <property type="match status" value="1"/>
</dbReference>
<evidence type="ECO:0000256" key="3">
    <source>
        <dbReference type="ARBA" id="ARBA00022840"/>
    </source>
</evidence>
<dbReference type="Gene3D" id="3.40.50.300">
    <property type="entry name" value="P-loop containing nucleotide triphosphate hydrolases"/>
    <property type="match status" value="1"/>
</dbReference>
<dbReference type="GeneID" id="56928973"/>